<gene>
    <name evidence="1" type="ORF">HMPREF9282_00538</name>
</gene>
<comment type="caution">
    <text evidence="1">The sequence shown here is derived from an EMBL/GenBank/DDBJ whole genome shotgun (WGS) entry which is preliminary data.</text>
</comment>
<organism evidence="1 2">
    <name type="scientific">Veillonella seminalis ACS-216-V-Col6b</name>
    <dbReference type="NCBI Taxonomy" id="883156"/>
    <lineage>
        <taxon>Bacteria</taxon>
        <taxon>Bacillati</taxon>
        <taxon>Bacillota</taxon>
        <taxon>Negativicutes</taxon>
        <taxon>Veillonellales</taxon>
        <taxon>Veillonellaceae</taxon>
        <taxon>Veillonella</taxon>
    </lineage>
</organism>
<sequence length="93" mass="10395">MLGFFLDLGFGYKVALNEILAIMPISVSTVKQLYNEKRKAGKSYRATKGRKAISLILLKNDTVFTSALTPDELVDNIREIKLIGRRGEYVSAD</sequence>
<evidence type="ECO:0000313" key="2">
    <source>
        <dbReference type="Proteomes" id="UP000009891"/>
    </source>
</evidence>
<dbReference type="Proteomes" id="UP000009891">
    <property type="component" value="Unassembled WGS sequence"/>
</dbReference>
<dbReference type="RefSeq" id="WP_006555438.1">
    <property type="nucleotide sequence ID" value="NZ_JH992936.1"/>
</dbReference>
<proteinExistence type="predicted"/>
<dbReference type="InterPro" id="IPR007169">
    <property type="entry name" value="RemA-like"/>
</dbReference>
<accession>K9D6A1</accession>
<dbReference type="Pfam" id="PF04025">
    <property type="entry name" value="RemA-like"/>
    <property type="match status" value="1"/>
</dbReference>
<dbReference type="OrthoDB" id="5432174at2"/>
<keyword evidence="2" id="KW-1185">Reference proteome</keyword>
<protein>
    <submittedName>
        <fullName evidence="1">Uncharacterized protein</fullName>
    </submittedName>
</protein>
<name>K9D6A1_9FIRM</name>
<evidence type="ECO:0000313" key="1">
    <source>
        <dbReference type="EMBL" id="EKU78741.1"/>
    </source>
</evidence>
<dbReference type="AlphaFoldDB" id="K9D6A1"/>
<reference evidence="1 2" key="1">
    <citation type="submission" date="2012-09" db="EMBL/GenBank/DDBJ databases">
        <title>The Genome Sequence of Veillonella ratti ACS-216-V-COL6B.</title>
        <authorList>
            <consortium name="The Broad Institute Genome Sequencing Platform"/>
            <person name="Earl A."/>
            <person name="Ward D."/>
            <person name="Feldgarden M."/>
            <person name="Gevers D."/>
            <person name="Saerens B."/>
            <person name="Vaneechoutte M."/>
            <person name="Walker B."/>
            <person name="Young S.K."/>
            <person name="Zeng Q."/>
            <person name="Gargeya S."/>
            <person name="Fitzgerald M."/>
            <person name="Haas B."/>
            <person name="Abouelleil A."/>
            <person name="Alvarado L."/>
            <person name="Arachchi H.M."/>
            <person name="Berlin A."/>
            <person name="Chapman S.B."/>
            <person name="Goldberg J."/>
            <person name="Griggs A."/>
            <person name="Gujja S."/>
            <person name="Hansen M."/>
            <person name="Howarth C."/>
            <person name="Imamovic A."/>
            <person name="Larimer J."/>
            <person name="McCowen C."/>
            <person name="Montmayeur A."/>
            <person name="Murphy C."/>
            <person name="Neiman D."/>
            <person name="Pearson M."/>
            <person name="Priest M."/>
            <person name="Roberts A."/>
            <person name="Saif S."/>
            <person name="Shea T."/>
            <person name="Sisk P."/>
            <person name="Sykes S."/>
            <person name="Wortman J."/>
            <person name="Nusbaum C."/>
            <person name="Birren B."/>
        </authorList>
    </citation>
    <scope>NUCLEOTIDE SEQUENCE [LARGE SCALE GENOMIC DNA]</scope>
    <source>
        <strain evidence="1 2">ACS-216-V-Col6b</strain>
    </source>
</reference>
<dbReference type="EMBL" id="AHAF01000003">
    <property type="protein sequence ID" value="EKU78741.1"/>
    <property type="molecule type" value="Genomic_DNA"/>
</dbReference>
<dbReference type="HOGENOM" id="CLU_2398753_0_0_9"/>
<dbReference type="STRING" id="883156.HMPREF9282_00538"/>